<dbReference type="Pfam" id="PF02743">
    <property type="entry name" value="dCache_1"/>
    <property type="match status" value="1"/>
</dbReference>
<feature type="domain" description="PAC" evidence="7">
    <location>
        <begin position="676"/>
        <end position="729"/>
    </location>
</feature>
<evidence type="ECO:0000256" key="2">
    <source>
        <dbReference type="ARBA" id="ARBA00022475"/>
    </source>
</evidence>
<dbReference type="AlphaFoldDB" id="A0A5M6ISK7"/>
<dbReference type="InterPro" id="IPR013655">
    <property type="entry name" value="PAS_fold_3"/>
</dbReference>
<evidence type="ECO:0000259" key="8">
    <source>
        <dbReference type="PROSITE" id="PS50883"/>
    </source>
</evidence>
<evidence type="ECO:0000259" key="9">
    <source>
        <dbReference type="PROSITE" id="PS50887"/>
    </source>
</evidence>
<dbReference type="InterPro" id="IPR029787">
    <property type="entry name" value="Nucleotide_cyclase"/>
</dbReference>
<dbReference type="EMBL" id="VWPK01000023">
    <property type="protein sequence ID" value="KAA5611232.1"/>
    <property type="molecule type" value="Genomic_DNA"/>
</dbReference>
<dbReference type="SMART" id="SM00091">
    <property type="entry name" value="PAS"/>
    <property type="match status" value="2"/>
</dbReference>
<reference evidence="10 11" key="1">
    <citation type="submission" date="2019-09" db="EMBL/GenBank/DDBJ databases">
        <title>Genome sequence of Rhodovastum atsumiense, a diverse member of the Acetobacteraceae family of non-sulfur purple photosynthetic bacteria.</title>
        <authorList>
            <person name="Meyer T."/>
            <person name="Kyndt J."/>
        </authorList>
    </citation>
    <scope>NUCLEOTIDE SEQUENCE [LARGE SCALE GENOMIC DNA]</scope>
    <source>
        <strain evidence="10 11">DSM 21279</strain>
    </source>
</reference>
<feature type="domain" description="PAC" evidence="7">
    <location>
        <begin position="430"/>
        <end position="483"/>
    </location>
</feature>
<protein>
    <submittedName>
        <fullName evidence="10">EAL domain-containing protein</fullName>
    </submittedName>
</protein>
<keyword evidence="11" id="KW-1185">Reference proteome</keyword>
<dbReference type="PROSITE" id="PS50887">
    <property type="entry name" value="GGDEF"/>
    <property type="match status" value="1"/>
</dbReference>
<evidence type="ECO:0000313" key="10">
    <source>
        <dbReference type="EMBL" id="KAA5611232.1"/>
    </source>
</evidence>
<dbReference type="InterPro" id="IPR052155">
    <property type="entry name" value="Biofilm_reg_signaling"/>
</dbReference>
<dbReference type="SUPFAM" id="SSF141868">
    <property type="entry name" value="EAL domain-like"/>
    <property type="match status" value="1"/>
</dbReference>
<gene>
    <name evidence="10" type="ORF">F1189_15805</name>
</gene>
<dbReference type="CDD" id="cd01948">
    <property type="entry name" value="EAL"/>
    <property type="match status" value="1"/>
</dbReference>
<feature type="domain" description="GGDEF" evidence="9">
    <location>
        <begin position="760"/>
        <end position="893"/>
    </location>
</feature>
<dbReference type="InterPro" id="IPR000160">
    <property type="entry name" value="GGDEF_dom"/>
</dbReference>
<sequence>MRSPDMIRPGPLAGWLLKGLDRLRAACSPEPAGDGGTPWPVLVGAVLGIGLAVVTGVYLAQEREHGLQDARRETQNVSLLLARWLEADFHAIEVLETATADWIAAQGIDTPEQFRARLSGHPAYENLAARIAGQPRVRTLFLVDAEGRYINGTAAWPPPSLHAAGREYFDRLRDDPGRDHFLGVPVPALSDGRMVIHLSRPIRASDGSFLGVVAASIDLAYFDRLLDAIALGPQSSILFSRRDGVLLARHPRPGPTGSRFEPTPELQRILSAGPGGSLHGRSPVDGQERVAGVQAVEGYPLFVVVGRADSEVLAPWHRLAGRIGPALVLVEGMILGGVLLARRMARARTARLREYAAAIEAAFANGTAALSEVEIPSGRFLRVNRRYCETTGRTEAELCHGLTVHDIVHPQDRRKITGDWRAAMDENGHWDTELRYLRPDGTVVWGRISVAVSARDQRGRPMRALAVVQDITELRATAERLRLCMRISRIATYTRDLVTGEITCGPEARALHEAPATNGPLTTEAWLARMLPADRRTVEAMIADGLARQCPEMTLAYRIRHPVDGTIRHIEVRTHFEFDADGRPVVDRGAIIDVTASREAEALLRLCLAAGRIGSFRHDFTTGLVQCGPELRAMIGLPPGDGPIAEQDWFANFLPEEIARLRANIARGEQVQLAEGSDTFRVRHPGDGRLRHFEARVRAEFGPDGQLDSMHGVFIDVTEQHEAAAHIAHMACHDALTGLPNRVLFRERLDEALARARRHAGFALLLVDLDRFKEINDTLGHPMGDALLRAVTARLQAELRETDTLARLGGDEFAVIQSAVDQPQDATTLARRMVEVLGTPFTLEGHQVCISTSIGIALAPGDATEREQLFRGADMALYRAKEEGRSCWRFFEPEMDARMQRRRALETDLRRAVAKGEFELLYQPIVDARSRRINGLEALLRWHRPGHGPTLPDSFLPLAEEIGLIVPIGEWVLARACDDAAAWAATWATTWADALKVSVNLSPAQFAHRGLVEAVATALQHSGLDPARLELEITEAVMLQGTEATLATLQRLKGLGVRVAMDDFGTGHSLLTCLQRFTFDRVKIDRHLTGSVGQPHAGNALAVIRAVTGLCAGLGMTATAEGVETEDQLQALAREGCDEMQGHLFAGPCPARDVPALLRHLATTDHPAGP</sequence>
<dbReference type="NCBIfam" id="TIGR00254">
    <property type="entry name" value="GGDEF"/>
    <property type="match status" value="1"/>
</dbReference>
<dbReference type="Proteomes" id="UP000325255">
    <property type="component" value="Unassembled WGS sequence"/>
</dbReference>
<evidence type="ECO:0000313" key="11">
    <source>
        <dbReference type="Proteomes" id="UP000325255"/>
    </source>
</evidence>
<dbReference type="SUPFAM" id="SSF55073">
    <property type="entry name" value="Nucleotide cyclase"/>
    <property type="match status" value="1"/>
</dbReference>
<feature type="domain" description="PAS" evidence="6">
    <location>
        <begin position="377"/>
        <end position="427"/>
    </location>
</feature>
<feature type="domain" description="EAL" evidence="8">
    <location>
        <begin position="902"/>
        <end position="1162"/>
    </location>
</feature>
<evidence type="ECO:0000256" key="4">
    <source>
        <dbReference type="ARBA" id="ARBA00022989"/>
    </source>
</evidence>
<dbReference type="NCBIfam" id="TIGR00229">
    <property type="entry name" value="sensory_box"/>
    <property type="match status" value="1"/>
</dbReference>
<dbReference type="Gene3D" id="3.20.20.450">
    <property type="entry name" value="EAL domain"/>
    <property type="match status" value="1"/>
</dbReference>
<dbReference type="GO" id="GO:0005886">
    <property type="term" value="C:plasma membrane"/>
    <property type="evidence" value="ECO:0007669"/>
    <property type="project" value="UniProtKB-SubCell"/>
</dbReference>
<dbReference type="PROSITE" id="PS50112">
    <property type="entry name" value="PAS"/>
    <property type="match status" value="1"/>
</dbReference>
<dbReference type="InterPro" id="IPR001610">
    <property type="entry name" value="PAC"/>
</dbReference>
<comment type="caution">
    <text evidence="10">The sequence shown here is derived from an EMBL/GenBank/DDBJ whole genome shotgun (WGS) entry which is preliminary data.</text>
</comment>
<dbReference type="InterPro" id="IPR001633">
    <property type="entry name" value="EAL_dom"/>
</dbReference>
<dbReference type="Pfam" id="PF00563">
    <property type="entry name" value="EAL"/>
    <property type="match status" value="1"/>
</dbReference>
<feature type="domain" description="PAC" evidence="7">
    <location>
        <begin position="553"/>
        <end position="606"/>
    </location>
</feature>
<dbReference type="PANTHER" id="PTHR44757:SF2">
    <property type="entry name" value="BIOFILM ARCHITECTURE MAINTENANCE PROTEIN MBAA"/>
    <property type="match status" value="1"/>
</dbReference>
<dbReference type="PANTHER" id="PTHR44757">
    <property type="entry name" value="DIGUANYLATE CYCLASE DGCP"/>
    <property type="match status" value="1"/>
</dbReference>
<dbReference type="SMART" id="SM00267">
    <property type="entry name" value="GGDEF"/>
    <property type="match status" value="1"/>
</dbReference>
<organism evidence="10 11">
    <name type="scientific">Rhodovastum atsumiense</name>
    <dbReference type="NCBI Taxonomy" id="504468"/>
    <lineage>
        <taxon>Bacteria</taxon>
        <taxon>Pseudomonadati</taxon>
        <taxon>Pseudomonadota</taxon>
        <taxon>Alphaproteobacteria</taxon>
        <taxon>Acetobacterales</taxon>
        <taxon>Acetobacteraceae</taxon>
        <taxon>Rhodovastum</taxon>
    </lineage>
</organism>
<dbReference type="InterPro" id="IPR035965">
    <property type="entry name" value="PAS-like_dom_sf"/>
</dbReference>
<evidence type="ECO:0000259" key="7">
    <source>
        <dbReference type="PROSITE" id="PS50113"/>
    </source>
</evidence>
<evidence type="ECO:0000259" key="6">
    <source>
        <dbReference type="PROSITE" id="PS50112"/>
    </source>
</evidence>
<keyword evidence="2" id="KW-1003">Cell membrane</keyword>
<dbReference type="Pfam" id="PF00990">
    <property type="entry name" value="GGDEF"/>
    <property type="match status" value="1"/>
</dbReference>
<evidence type="ECO:0000256" key="1">
    <source>
        <dbReference type="ARBA" id="ARBA00004651"/>
    </source>
</evidence>
<comment type="subcellular location">
    <subcellularLocation>
        <location evidence="1">Cell membrane</location>
        <topology evidence="1">Multi-pass membrane protein</topology>
    </subcellularLocation>
</comment>
<dbReference type="RefSeq" id="WP_150041795.1">
    <property type="nucleotide sequence ID" value="NZ_OW485601.1"/>
</dbReference>
<dbReference type="SMART" id="SM00086">
    <property type="entry name" value="PAC"/>
    <property type="match status" value="3"/>
</dbReference>
<keyword evidence="3" id="KW-0812">Transmembrane</keyword>
<proteinExistence type="predicted"/>
<dbReference type="Pfam" id="PF08447">
    <property type="entry name" value="PAS_3"/>
    <property type="match status" value="2"/>
</dbReference>
<dbReference type="Gene3D" id="3.30.70.270">
    <property type="match status" value="1"/>
</dbReference>
<evidence type="ECO:0000256" key="5">
    <source>
        <dbReference type="ARBA" id="ARBA00023136"/>
    </source>
</evidence>
<accession>A0A5M6ISK7</accession>
<dbReference type="CDD" id="cd12915">
    <property type="entry name" value="PDC2_DGC_like"/>
    <property type="match status" value="1"/>
</dbReference>
<dbReference type="CDD" id="cd12914">
    <property type="entry name" value="PDC1_DGC_like"/>
    <property type="match status" value="1"/>
</dbReference>
<dbReference type="Gene3D" id="2.10.70.100">
    <property type="match status" value="2"/>
</dbReference>
<dbReference type="PROSITE" id="PS50883">
    <property type="entry name" value="EAL"/>
    <property type="match status" value="1"/>
</dbReference>
<dbReference type="CDD" id="cd00130">
    <property type="entry name" value="PAS"/>
    <property type="match status" value="2"/>
</dbReference>
<dbReference type="InterPro" id="IPR043128">
    <property type="entry name" value="Rev_trsase/Diguanyl_cyclase"/>
</dbReference>
<dbReference type="CDD" id="cd01949">
    <property type="entry name" value="GGDEF"/>
    <property type="match status" value="1"/>
</dbReference>
<dbReference type="SUPFAM" id="SSF55785">
    <property type="entry name" value="PYP-like sensor domain (PAS domain)"/>
    <property type="match status" value="3"/>
</dbReference>
<keyword evidence="5" id="KW-0472">Membrane</keyword>
<dbReference type="SMART" id="SM00052">
    <property type="entry name" value="EAL"/>
    <property type="match status" value="1"/>
</dbReference>
<dbReference type="PROSITE" id="PS50113">
    <property type="entry name" value="PAC"/>
    <property type="match status" value="3"/>
</dbReference>
<dbReference type="InterPro" id="IPR033479">
    <property type="entry name" value="dCache_1"/>
</dbReference>
<evidence type="ECO:0000256" key="3">
    <source>
        <dbReference type="ARBA" id="ARBA00022692"/>
    </source>
</evidence>
<keyword evidence="4" id="KW-1133">Transmembrane helix</keyword>
<dbReference type="OrthoDB" id="9793210at2"/>
<dbReference type="Gene3D" id="3.30.450.20">
    <property type="entry name" value="PAS domain"/>
    <property type="match status" value="5"/>
</dbReference>
<dbReference type="GO" id="GO:0003824">
    <property type="term" value="F:catalytic activity"/>
    <property type="evidence" value="ECO:0007669"/>
    <property type="project" value="UniProtKB-ARBA"/>
</dbReference>
<dbReference type="FunFam" id="3.30.70.270:FF:000001">
    <property type="entry name" value="Diguanylate cyclase domain protein"/>
    <property type="match status" value="1"/>
</dbReference>
<name>A0A5M6ISK7_9PROT</name>
<dbReference type="InterPro" id="IPR000014">
    <property type="entry name" value="PAS"/>
</dbReference>
<dbReference type="InterPro" id="IPR000700">
    <property type="entry name" value="PAS-assoc_C"/>
</dbReference>
<dbReference type="InterPro" id="IPR035919">
    <property type="entry name" value="EAL_sf"/>
</dbReference>